<dbReference type="OrthoDB" id="147208at2157"/>
<gene>
    <name evidence="2" type="ORF">SAMN05192554_104117</name>
</gene>
<dbReference type="RefSeq" id="WP_089731892.1">
    <property type="nucleotide sequence ID" value="NZ_FNIA01000004.1"/>
</dbReference>
<accession>A0A1G9UGH8</accession>
<organism evidence="2 3">
    <name type="scientific">Haloarchaeobius iranensis</name>
    <dbReference type="NCBI Taxonomy" id="996166"/>
    <lineage>
        <taxon>Archaea</taxon>
        <taxon>Methanobacteriati</taxon>
        <taxon>Methanobacteriota</taxon>
        <taxon>Stenosarchaea group</taxon>
        <taxon>Halobacteria</taxon>
        <taxon>Halobacteriales</taxon>
        <taxon>Halorubellaceae</taxon>
        <taxon>Haloarchaeobius</taxon>
    </lineage>
</organism>
<keyword evidence="1" id="KW-0812">Transmembrane</keyword>
<dbReference type="Proteomes" id="UP000199370">
    <property type="component" value="Unassembled WGS sequence"/>
</dbReference>
<keyword evidence="3" id="KW-1185">Reference proteome</keyword>
<evidence type="ECO:0000256" key="1">
    <source>
        <dbReference type="SAM" id="Phobius"/>
    </source>
</evidence>
<keyword evidence="1" id="KW-0472">Membrane</keyword>
<protein>
    <recommendedName>
        <fullName evidence="4">Zincin peptidase</fullName>
    </recommendedName>
</protein>
<reference evidence="2 3" key="1">
    <citation type="submission" date="2016-10" db="EMBL/GenBank/DDBJ databases">
        <authorList>
            <person name="de Groot N.N."/>
        </authorList>
    </citation>
    <scope>NUCLEOTIDE SEQUENCE [LARGE SCALE GENOMIC DNA]</scope>
    <source>
        <strain evidence="3">EB21,IBRC-M 10013,KCTC 4048</strain>
    </source>
</reference>
<keyword evidence="1" id="KW-1133">Transmembrane helix</keyword>
<feature type="transmembrane region" description="Helical" evidence="1">
    <location>
        <begin position="133"/>
        <end position="161"/>
    </location>
</feature>
<dbReference type="STRING" id="996166.SAMN05192554_104117"/>
<evidence type="ECO:0000313" key="3">
    <source>
        <dbReference type="Proteomes" id="UP000199370"/>
    </source>
</evidence>
<proteinExistence type="predicted"/>
<sequence length="171" mass="17585">MSHVATGANIVVTALLAPGIVAHEFAHELACRLLGVPVHGSAYLNPLASDAYVDHEPIESFPADTAVALAPLVVNTTLALAAFVGAVALAGTPVWPLLVWVGGTLALTAFPSHSDTASMVETARALPTVARPFGLLVAVPVRLATAIPGVSGFYGFFYALWLYAMVARPGG</sequence>
<dbReference type="EMBL" id="FNIA01000004">
    <property type="protein sequence ID" value="SDM59042.1"/>
    <property type="molecule type" value="Genomic_DNA"/>
</dbReference>
<evidence type="ECO:0008006" key="4">
    <source>
        <dbReference type="Google" id="ProtNLM"/>
    </source>
</evidence>
<name>A0A1G9UGH8_9EURY</name>
<evidence type="ECO:0000313" key="2">
    <source>
        <dbReference type="EMBL" id="SDM59042.1"/>
    </source>
</evidence>
<dbReference type="AlphaFoldDB" id="A0A1G9UGH8"/>